<accession>A0A9X2HTA2</accession>
<keyword evidence="1" id="KW-0732">Signal</keyword>
<evidence type="ECO:0008006" key="4">
    <source>
        <dbReference type="Google" id="ProtNLM"/>
    </source>
</evidence>
<dbReference type="Gene3D" id="1.25.40.10">
    <property type="entry name" value="Tetratricopeptide repeat domain"/>
    <property type="match status" value="1"/>
</dbReference>
<protein>
    <recommendedName>
        <fullName evidence="4">Tetratricopeptide repeat-containing protein</fullName>
    </recommendedName>
</protein>
<sequence>MTLLLLMASLMSSQSAPAAAGWPVPPAAFAARDKGEFGTAADLLKTELANCERAFPPKSVQCFELTLELAYMQAHTDRQRAVGTAERAISIARTNQGIAASRLADALVLLGDVADVYGDFSIRQYYYDQAWKLARPLMAERPGWAFIVATRLADMQRLRGRYEQEEGTLRAIIAQLEREPSGGADLGLALARLSSNQGYQGKWIAAADLAGRGVKLLEEFPPKDLTVRARARIAWAHALWTTGALGQTGAVLQDAIEDVKRLPDQMSVVMVVRDMASLFVMIKPSDAVEYAMKGIRIYEIKSWTIRRSG</sequence>
<proteinExistence type="predicted"/>
<evidence type="ECO:0000256" key="1">
    <source>
        <dbReference type="SAM" id="SignalP"/>
    </source>
</evidence>
<name>A0A9X2HTA2_9SPHN</name>
<keyword evidence="3" id="KW-1185">Reference proteome</keyword>
<reference evidence="2" key="1">
    <citation type="submission" date="2022-05" db="EMBL/GenBank/DDBJ databases">
        <title>Sphingomonas sp. strain MG17 Genome sequencing and assembly.</title>
        <authorList>
            <person name="Kim I."/>
        </authorList>
    </citation>
    <scope>NUCLEOTIDE SEQUENCE</scope>
    <source>
        <strain evidence="2">MG17</strain>
    </source>
</reference>
<dbReference type="AlphaFoldDB" id="A0A9X2HTA2"/>
<organism evidence="2 3">
    <name type="scientific">Sphingomonas tagetis</name>
    <dbReference type="NCBI Taxonomy" id="2949092"/>
    <lineage>
        <taxon>Bacteria</taxon>
        <taxon>Pseudomonadati</taxon>
        <taxon>Pseudomonadota</taxon>
        <taxon>Alphaproteobacteria</taxon>
        <taxon>Sphingomonadales</taxon>
        <taxon>Sphingomonadaceae</taxon>
        <taxon>Sphingomonas</taxon>
    </lineage>
</organism>
<dbReference type="EMBL" id="JAMLDX010000010">
    <property type="protein sequence ID" value="MCP3731520.1"/>
    <property type="molecule type" value="Genomic_DNA"/>
</dbReference>
<feature type="chain" id="PRO_5040988113" description="Tetratricopeptide repeat-containing protein" evidence="1">
    <location>
        <begin position="19"/>
        <end position="309"/>
    </location>
</feature>
<feature type="signal peptide" evidence="1">
    <location>
        <begin position="1"/>
        <end position="18"/>
    </location>
</feature>
<dbReference type="RefSeq" id="WP_254294186.1">
    <property type="nucleotide sequence ID" value="NZ_JAMLDX010000010.1"/>
</dbReference>
<evidence type="ECO:0000313" key="2">
    <source>
        <dbReference type="EMBL" id="MCP3731520.1"/>
    </source>
</evidence>
<evidence type="ECO:0000313" key="3">
    <source>
        <dbReference type="Proteomes" id="UP001139451"/>
    </source>
</evidence>
<dbReference type="Proteomes" id="UP001139451">
    <property type="component" value="Unassembled WGS sequence"/>
</dbReference>
<comment type="caution">
    <text evidence="2">The sequence shown here is derived from an EMBL/GenBank/DDBJ whole genome shotgun (WGS) entry which is preliminary data.</text>
</comment>
<dbReference type="InterPro" id="IPR011990">
    <property type="entry name" value="TPR-like_helical_dom_sf"/>
</dbReference>
<gene>
    <name evidence="2" type="ORF">M9978_13915</name>
</gene>